<accession>A0AAJ1WHP8</accession>
<gene>
    <name evidence="2" type="ORF">J2S13_002896</name>
</gene>
<keyword evidence="3" id="KW-1185">Reference proteome</keyword>
<dbReference type="GO" id="GO:0005886">
    <property type="term" value="C:plasma membrane"/>
    <property type="evidence" value="ECO:0007669"/>
    <property type="project" value="TreeGrafter"/>
</dbReference>
<proteinExistence type="predicted"/>
<comment type="caution">
    <text evidence="2">The sequence shown here is derived from an EMBL/GenBank/DDBJ whole genome shotgun (WGS) entry which is preliminary data.</text>
</comment>
<dbReference type="EMBL" id="JAUSUC010000049">
    <property type="protein sequence ID" value="MDQ0216437.1"/>
    <property type="molecule type" value="Genomic_DNA"/>
</dbReference>
<evidence type="ECO:0000313" key="3">
    <source>
        <dbReference type="Proteomes" id="UP001237207"/>
    </source>
</evidence>
<feature type="domain" description="Hemerythrin-like" evidence="1">
    <location>
        <begin position="25"/>
        <end position="159"/>
    </location>
</feature>
<reference evidence="2" key="1">
    <citation type="submission" date="2023-07" db="EMBL/GenBank/DDBJ databases">
        <title>Genomic Encyclopedia of Type Strains, Phase IV (KMG-IV): sequencing the most valuable type-strain genomes for metagenomic binning, comparative biology and taxonomic classification.</title>
        <authorList>
            <person name="Goeker M."/>
        </authorList>
    </citation>
    <scope>NUCLEOTIDE SEQUENCE</scope>
    <source>
        <strain evidence="2">DSM 23947</strain>
    </source>
</reference>
<dbReference type="PANTHER" id="PTHR39966:SF1">
    <property type="entry name" value="HEMERYTHRIN-LIKE DOMAIN-CONTAINING PROTEIN"/>
    <property type="match status" value="1"/>
</dbReference>
<name>A0AAJ1WHP8_9BACI</name>
<dbReference type="PANTHER" id="PTHR39966">
    <property type="entry name" value="BLL2471 PROTEIN-RELATED"/>
    <property type="match status" value="1"/>
</dbReference>
<protein>
    <submittedName>
        <fullName evidence="2">Hemerythrin-like domain-containing protein</fullName>
    </submittedName>
</protein>
<dbReference type="RefSeq" id="WP_307258478.1">
    <property type="nucleotide sequence ID" value="NZ_JAUSUC010000049.1"/>
</dbReference>
<evidence type="ECO:0000313" key="2">
    <source>
        <dbReference type="EMBL" id="MDQ0216437.1"/>
    </source>
</evidence>
<dbReference type="Proteomes" id="UP001237207">
    <property type="component" value="Unassembled WGS sequence"/>
</dbReference>
<organism evidence="2 3">
    <name type="scientific">Oikeobacillus pervagus</name>
    <dbReference type="NCBI Taxonomy" id="1325931"/>
    <lineage>
        <taxon>Bacteria</taxon>
        <taxon>Bacillati</taxon>
        <taxon>Bacillota</taxon>
        <taxon>Bacilli</taxon>
        <taxon>Bacillales</taxon>
        <taxon>Bacillaceae</taxon>
        <taxon>Oikeobacillus</taxon>
    </lineage>
</organism>
<dbReference type="Gene3D" id="1.20.120.520">
    <property type="entry name" value="nmb1532 protein domain like"/>
    <property type="match status" value="1"/>
</dbReference>
<dbReference type="AlphaFoldDB" id="A0AAJ1WHP8"/>
<dbReference type="InterPro" id="IPR012312">
    <property type="entry name" value="Hemerythrin-like"/>
</dbReference>
<evidence type="ECO:0000259" key="1">
    <source>
        <dbReference type="Pfam" id="PF01814"/>
    </source>
</evidence>
<dbReference type="Pfam" id="PF01814">
    <property type="entry name" value="Hemerythrin"/>
    <property type="match status" value="1"/>
</dbReference>
<sequence>MELCCGKVPGQGNRPISQFCEPLVRLYQEHSPLNEMKQDLYERAKQTSSSTDPRNHLLQLREKVLSFQRALDQHSRREEDGLFEMMTAHIGKELGPIAMMEYEHSLANENIRLFLEQTSLMSDKLTKEEALGFAQYIVTAYEVLTSHFMKEESVLFPMAEQMLSDEEKRLLAERMETI</sequence>